<dbReference type="RefSeq" id="WP_034732010.1">
    <property type="nucleotide sequence ID" value="NZ_JPIN01000006.1"/>
</dbReference>
<keyword evidence="4 10" id="KW-1003">Cell membrane</keyword>
<evidence type="ECO:0000256" key="5">
    <source>
        <dbReference type="ARBA" id="ARBA00022519"/>
    </source>
</evidence>
<evidence type="ECO:0000256" key="2">
    <source>
        <dbReference type="ARBA" id="ARBA00006555"/>
    </source>
</evidence>
<dbReference type="eggNOG" id="COG0810">
    <property type="taxonomic scope" value="Bacteria"/>
</dbReference>
<feature type="domain" description="TonB C-terminal" evidence="12">
    <location>
        <begin position="280"/>
        <end position="376"/>
    </location>
</feature>
<evidence type="ECO:0000256" key="7">
    <source>
        <dbReference type="ARBA" id="ARBA00022927"/>
    </source>
</evidence>
<keyword evidence="11" id="KW-0732">Signal</keyword>
<keyword evidence="6" id="KW-0812">Transmembrane</keyword>
<dbReference type="PANTHER" id="PTHR33446:SF14">
    <property type="entry name" value="PROTEIN TONB"/>
    <property type="match status" value="1"/>
</dbReference>
<evidence type="ECO:0000313" key="14">
    <source>
        <dbReference type="Proteomes" id="UP000053718"/>
    </source>
</evidence>
<dbReference type="SUPFAM" id="SSF74653">
    <property type="entry name" value="TolA/TonB C-terminal domain"/>
    <property type="match status" value="1"/>
</dbReference>
<dbReference type="PANTHER" id="PTHR33446">
    <property type="entry name" value="PROTEIN TONB-RELATED"/>
    <property type="match status" value="1"/>
</dbReference>
<keyword evidence="14" id="KW-1185">Reference proteome</keyword>
<dbReference type="OrthoDB" id="1628901at2"/>
<dbReference type="InterPro" id="IPR006260">
    <property type="entry name" value="TonB/TolA_C"/>
</dbReference>
<protein>
    <recommendedName>
        <fullName evidence="10">Protein TonB</fullName>
    </recommendedName>
</protein>
<evidence type="ECO:0000256" key="11">
    <source>
        <dbReference type="SAM" id="SignalP"/>
    </source>
</evidence>
<dbReference type="GO" id="GO:0055085">
    <property type="term" value="P:transmembrane transport"/>
    <property type="evidence" value="ECO:0007669"/>
    <property type="project" value="InterPro"/>
</dbReference>
<evidence type="ECO:0000256" key="3">
    <source>
        <dbReference type="ARBA" id="ARBA00022448"/>
    </source>
</evidence>
<dbReference type="STRING" id="1517416.IDAT_06340"/>
<dbReference type="GO" id="GO:0015031">
    <property type="term" value="P:protein transport"/>
    <property type="evidence" value="ECO:0007669"/>
    <property type="project" value="UniProtKB-UniRule"/>
</dbReference>
<sequence>MQLKLSSLAIMAVAGAFVVSSATAAPLLQDNAQQNFQEAYQAFQQAQQNAETPRLELQKLAFASYMRGREYFGEDHINTANLAMNYLFLLAANQRVGEQSHALAALVVRAYQREYDATAIELLDPLLLALETMPEYNEAKVAEYEIAFANVFSALKEKNPAVVLDVKTAMAEELLRLGQSRPELWNSLYKDSVKLHGDEHLLTAKTAFYAAMEDVGQDKMMSAIDKLEQVVAMPANDRAAVLQLQLAANYRLVTFYAKEGMTEGADKALARIGQMNNELNGTTVEQAVYRVNPRYPEDMARQQKEGSVLLNYEIATNGRVENITIVEETNGDFGKSAKEALSQWLFVPAYENGQPVRLTDQQVQLDFALSRSSDDND</sequence>
<keyword evidence="5 10" id="KW-0997">Cell inner membrane</keyword>
<dbReference type="GO" id="GO:0005886">
    <property type="term" value="C:plasma membrane"/>
    <property type="evidence" value="ECO:0007669"/>
    <property type="project" value="UniProtKB-SubCell"/>
</dbReference>
<evidence type="ECO:0000313" key="13">
    <source>
        <dbReference type="EMBL" id="KFZ28818.1"/>
    </source>
</evidence>
<evidence type="ECO:0000256" key="10">
    <source>
        <dbReference type="RuleBase" id="RU362123"/>
    </source>
</evidence>
<accession>A0A094L2G7</accession>
<comment type="caution">
    <text evidence="13">The sequence shown here is derived from an EMBL/GenBank/DDBJ whole genome shotgun (WGS) entry which is preliminary data.</text>
</comment>
<evidence type="ECO:0000256" key="8">
    <source>
        <dbReference type="ARBA" id="ARBA00022989"/>
    </source>
</evidence>
<keyword evidence="3 10" id="KW-0813">Transport</keyword>
<dbReference type="PROSITE" id="PS52015">
    <property type="entry name" value="TONB_CTD"/>
    <property type="match status" value="1"/>
</dbReference>
<keyword evidence="7 10" id="KW-0653">Protein transport</keyword>
<dbReference type="InterPro" id="IPR051045">
    <property type="entry name" value="TonB-dependent_transducer"/>
</dbReference>
<dbReference type="GO" id="GO:0031992">
    <property type="term" value="F:energy transducer activity"/>
    <property type="evidence" value="ECO:0007669"/>
    <property type="project" value="InterPro"/>
</dbReference>
<evidence type="ECO:0000256" key="6">
    <source>
        <dbReference type="ARBA" id="ARBA00022692"/>
    </source>
</evidence>
<dbReference type="EMBL" id="JPIN01000006">
    <property type="protein sequence ID" value="KFZ28818.1"/>
    <property type="molecule type" value="Genomic_DNA"/>
</dbReference>
<comment type="similarity">
    <text evidence="2 10">Belongs to the TonB family.</text>
</comment>
<reference evidence="13 14" key="1">
    <citation type="submission" date="2014-06" db="EMBL/GenBank/DDBJ databases">
        <title>Draft genome sequence of Idiomarina sp. MCCC 1A10513.</title>
        <authorList>
            <person name="Du J."/>
            <person name="Lai Q."/>
            <person name="Shao Z."/>
        </authorList>
    </citation>
    <scope>NUCLEOTIDE SEQUENCE [LARGE SCALE GENOMIC DNA]</scope>
    <source>
        <strain evidence="13 14">MCCC 1A10513</strain>
    </source>
</reference>
<feature type="signal peptide" evidence="11">
    <location>
        <begin position="1"/>
        <end position="24"/>
    </location>
</feature>
<dbReference type="GO" id="GO:0015891">
    <property type="term" value="P:siderophore transport"/>
    <property type="evidence" value="ECO:0007669"/>
    <property type="project" value="InterPro"/>
</dbReference>
<dbReference type="Proteomes" id="UP000053718">
    <property type="component" value="Unassembled WGS sequence"/>
</dbReference>
<dbReference type="PRINTS" id="PR01374">
    <property type="entry name" value="TONBPROTEIN"/>
</dbReference>
<dbReference type="InterPro" id="IPR037682">
    <property type="entry name" value="TonB_C"/>
</dbReference>
<keyword evidence="10" id="KW-0735">Signal-anchor</keyword>
<dbReference type="NCBIfam" id="TIGR01352">
    <property type="entry name" value="tonB_Cterm"/>
    <property type="match status" value="1"/>
</dbReference>
<evidence type="ECO:0000256" key="9">
    <source>
        <dbReference type="ARBA" id="ARBA00023136"/>
    </source>
</evidence>
<dbReference type="InterPro" id="IPR003538">
    <property type="entry name" value="TonB"/>
</dbReference>
<dbReference type="AlphaFoldDB" id="A0A094L2G7"/>
<organism evidence="13 14">
    <name type="scientific">Pseudidiomarina atlantica</name>
    <dbReference type="NCBI Taxonomy" id="1517416"/>
    <lineage>
        <taxon>Bacteria</taxon>
        <taxon>Pseudomonadati</taxon>
        <taxon>Pseudomonadota</taxon>
        <taxon>Gammaproteobacteria</taxon>
        <taxon>Alteromonadales</taxon>
        <taxon>Idiomarinaceae</taxon>
        <taxon>Pseudidiomarina</taxon>
    </lineage>
</organism>
<dbReference type="Gene3D" id="3.30.1150.10">
    <property type="match status" value="1"/>
</dbReference>
<keyword evidence="9" id="KW-0472">Membrane</keyword>
<name>A0A094L2G7_9GAMM</name>
<evidence type="ECO:0000256" key="4">
    <source>
        <dbReference type="ARBA" id="ARBA00022475"/>
    </source>
</evidence>
<gene>
    <name evidence="13" type="ORF">IDAT_06340</name>
</gene>
<evidence type="ECO:0000259" key="12">
    <source>
        <dbReference type="PROSITE" id="PS52015"/>
    </source>
</evidence>
<keyword evidence="8" id="KW-1133">Transmembrane helix</keyword>
<dbReference type="Pfam" id="PF03544">
    <property type="entry name" value="TonB_C"/>
    <property type="match status" value="1"/>
</dbReference>
<evidence type="ECO:0000256" key="1">
    <source>
        <dbReference type="ARBA" id="ARBA00004383"/>
    </source>
</evidence>
<proteinExistence type="inferred from homology"/>
<comment type="subcellular location">
    <subcellularLocation>
        <location evidence="1 10">Cell inner membrane</location>
        <topology evidence="1 10">Single-pass membrane protein</topology>
        <orientation evidence="1 10">Periplasmic side</orientation>
    </subcellularLocation>
</comment>
<dbReference type="GO" id="GO:0030288">
    <property type="term" value="C:outer membrane-bounded periplasmic space"/>
    <property type="evidence" value="ECO:0007669"/>
    <property type="project" value="InterPro"/>
</dbReference>
<comment type="function">
    <text evidence="10">Interacts with outer membrane receptor proteins that carry out high-affinity binding and energy dependent uptake into the periplasmic space of specific substrates. It could act to transduce energy from the cytoplasmic membrane to specific energy-requiring processes in the outer membrane, resulting in the release into the periplasm of ligands bound by these outer membrane proteins.</text>
</comment>
<feature type="chain" id="PRO_5001907459" description="Protein TonB" evidence="11">
    <location>
        <begin position="25"/>
        <end position="377"/>
    </location>
</feature>